<dbReference type="AlphaFoldDB" id="A0A6M3JW78"/>
<protein>
    <submittedName>
        <fullName evidence="1">Uncharacterized protein</fullName>
    </submittedName>
</protein>
<accession>A0A6M3JW78</accession>
<evidence type="ECO:0000313" key="1">
    <source>
        <dbReference type="EMBL" id="QJA74290.1"/>
    </source>
</evidence>
<proteinExistence type="predicted"/>
<reference evidence="1" key="1">
    <citation type="submission" date="2020-03" db="EMBL/GenBank/DDBJ databases">
        <title>The deep terrestrial virosphere.</title>
        <authorList>
            <person name="Holmfeldt K."/>
            <person name="Nilsson E."/>
            <person name="Simone D."/>
            <person name="Lopez-Fernandez M."/>
            <person name="Wu X."/>
            <person name="de Brujin I."/>
            <person name="Lundin D."/>
            <person name="Andersson A."/>
            <person name="Bertilsson S."/>
            <person name="Dopson M."/>
        </authorList>
    </citation>
    <scope>NUCLEOTIDE SEQUENCE</scope>
    <source>
        <strain evidence="1">MM415A02063</strain>
    </source>
</reference>
<gene>
    <name evidence="1" type="ORF">MM415A02063_0001</name>
</gene>
<sequence length="57" mass="6226">MCGAECALDRMVPSLYEWACDYLHLRPLATATVSGPGDYSTDRVDTYPMAGVQDRVG</sequence>
<organism evidence="1">
    <name type="scientific">viral metagenome</name>
    <dbReference type="NCBI Taxonomy" id="1070528"/>
    <lineage>
        <taxon>unclassified sequences</taxon>
        <taxon>metagenomes</taxon>
        <taxon>organismal metagenomes</taxon>
    </lineage>
</organism>
<dbReference type="EMBL" id="MT142088">
    <property type="protein sequence ID" value="QJA74290.1"/>
    <property type="molecule type" value="Genomic_DNA"/>
</dbReference>
<name>A0A6M3JW78_9ZZZZ</name>